<evidence type="ECO:0000256" key="14">
    <source>
        <dbReference type="ARBA" id="ARBA00023136"/>
    </source>
</evidence>
<evidence type="ECO:0000256" key="12">
    <source>
        <dbReference type="ARBA" id="ARBA00022825"/>
    </source>
</evidence>
<dbReference type="FunFam" id="3.80.10.10:FF:000275">
    <property type="entry name" value="Leucine-rich repeat receptor-like protein kinase"/>
    <property type="match status" value="1"/>
</dbReference>
<dbReference type="InterPro" id="IPR035952">
    <property type="entry name" value="Rhomboid-like_sf"/>
</dbReference>
<dbReference type="InterPro" id="IPR032675">
    <property type="entry name" value="LRR_dom_sf"/>
</dbReference>
<evidence type="ECO:0000256" key="9">
    <source>
        <dbReference type="ARBA" id="ARBA00022729"/>
    </source>
</evidence>
<sequence length="725" mass="81570">MGFLGLNQNLYTEKGDIFMERGQSAAPSSLDIKVVRPRRSDNVVQPAGQGSVTPQPRRSFSDYNPFKSWVSWLVPLIVVANIVVFVVTMFVNDCPKNSGRCIGRFLGRFSFQPFKENLFLGPSSNTLEKMGALDAQRVVHQHQGWRLISCMWLHAGVFHVLANMLSLLFIGIRLEQEFGFVRIGILYVMSGFGGSLLSALFIQYGISVGASGALFGLLGSMLSELISNWTMYANKLAALLTLVFIIIINLAAGLLPHVDNFSHIGGFVSGFLFGFVFLIRPQFKWLTQRNAPPGLIATPVKSKHKTYQYVLWVLSLILLIVGMVWRRPCVIAILYVVILIGHSVDSSFYFVVLGCMCWQCLYQYMRAFSDRSHVFDRYTLGLITLFRGVNLNDHCSWCQYMSCIPISKRSCKSQNVYCLSSQIGNQLNLTFSGTLNLNSKILLSPPYQFMLDLSKNHFTRFLPLVVGKFFNGSIPLSMVSSRAIGDLDPSCNNLSVDEIKKKLEGFDLLKNLNLSLNDVWGSTGWRGCAEITPILVRNKRVIFVFCGSSNETDRLALLAFKDQIMEDPHQIMSSWNESIHFCMWRGVTCGRRHRQRVTRLELRGQNLVGSLSPHICNLTFLRILRLQNNSFSHEIPFEIAHLHRLQALYISNNSFTGSIPSNISYCSNLVTLHLGYNRLVGKIPPEIGSLSKLQQLVLQSNNLTEEIPPSLGTVFVAKKCQRLEV</sequence>
<comment type="subcellular location">
    <subcellularLocation>
        <location evidence="2 16">Membrane</location>
        <topology evidence="2 16">Multi-pass membrane protein</topology>
    </subcellularLocation>
    <subcellularLocation>
        <location evidence="3">Membrane</location>
        <topology evidence="3">Single-pass type I membrane protein</topology>
    </subcellularLocation>
</comment>
<feature type="transmembrane region" description="Helical" evidence="16">
    <location>
        <begin position="69"/>
        <end position="91"/>
    </location>
</feature>
<keyword evidence="13 16" id="KW-1133">Transmembrane helix</keyword>
<dbReference type="AlphaFoldDB" id="A0A498K7V8"/>
<dbReference type="Pfam" id="PF01694">
    <property type="entry name" value="Rhomboid"/>
    <property type="match status" value="1"/>
</dbReference>
<feature type="transmembrane region" description="Helical" evidence="16">
    <location>
        <begin position="212"/>
        <end position="229"/>
    </location>
</feature>
<dbReference type="Gene3D" id="3.80.10.10">
    <property type="entry name" value="Ribonuclease Inhibitor"/>
    <property type="match status" value="2"/>
</dbReference>
<feature type="domain" description="Peptidase S54 rhomboid" evidence="17">
    <location>
        <begin position="142"/>
        <end position="278"/>
    </location>
</feature>
<evidence type="ECO:0000256" key="10">
    <source>
        <dbReference type="ARBA" id="ARBA00022737"/>
    </source>
</evidence>
<proteinExistence type="inferred from homology"/>
<dbReference type="SUPFAM" id="SSF52058">
    <property type="entry name" value="L domain-like"/>
    <property type="match status" value="1"/>
</dbReference>
<comment type="similarity">
    <text evidence="4 16">Belongs to the peptidase S54 family.</text>
</comment>
<dbReference type="InterPro" id="IPR022764">
    <property type="entry name" value="Peptidase_S54_rhomboid_dom"/>
</dbReference>
<dbReference type="SUPFAM" id="SSF144091">
    <property type="entry name" value="Rhomboid-like"/>
    <property type="match status" value="1"/>
</dbReference>
<keyword evidence="21" id="KW-1185">Reference proteome</keyword>
<protein>
    <recommendedName>
        <fullName evidence="16">RHOMBOID-like protein</fullName>
        <ecNumber evidence="16">3.4.21.105</ecNumber>
    </recommendedName>
</protein>
<comment type="catalytic activity">
    <reaction evidence="1 16">
        <text>Cleaves type-1 transmembrane domains using a catalytic dyad composed of serine and histidine that are contributed by different transmembrane domains.</text>
        <dbReference type="EC" id="3.4.21.105"/>
    </reaction>
</comment>
<feature type="transmembrane region" description="Helical" evidence="16">
    <location>
        <begin position="151"/>
        <end position="172"/>
    </location>
</feature>
<feature type="domain" description="Leucine-rich repeat-containing N-terminal plant-type" evidence="18">
    <location>
        <begin position="551"/>
        <end position="589"/>
    </location>
</feature>
<evidence type="ECO:0000259" key="19">
    <source>
        <dbReference type="Pfam" id="PF23598"/>
    </source>
</evidence>
<dbReference type="STRING" id="3750.A0A498K7V8"/>
<evidence type="ECO:0000256" key="3">
    <source>
        <dbReference type="ARBA" id="ARBA00004479"/>
    </source>
</evidence>
<feature type="transmembrane region" description="Helical" evidence="16">
    <location>
        <begin position="332"/>
        <end position="361"/>
    </location>
</feature>
<dbReference type="InterPro" id="IPR055414">
    <property type="entry name" value="LRR_R13L4/SHOC2-like"/>
</dbReference>
<accession>A0A498K7V8</accession>
<reference evidence="20 21" key="1">
    <citation type="submission" date="2018-10" db="EMBL/GenBank/DDBJ databases">
        <title>A high-quality apple genome assembly.</title>
        <authorList>
            <person name="Hu J."/>
        </authorList>
    </citation>
    <scope>NUCLEOTIDE SEQUENCE [LARGE SCALE GENOMIC DNA]</scope>
    <source>
        <strain evidence="21">cv. HFTH1</strain>
        <tissue evidence="20">Young leaf</tissue>
    </source>
</reference>
<feature type="domain" description="Disease resistance R13L4/SHOC-2-like LRR" evidence="19">
    <location>
        <begin position="605"/>
        <end position="701"/>
    </location>
</feature>
<dbReference type="GO" id="GO:0005794">
    <property type="term" value="C:Golgi apparatus"/>
    <property type="evidence" value="ECO:0007669"/>
    <property type="project" value="UniProtKB-ARBA"/>
</dbReference>
<gene>
    <name evidence="20" type="ORF">DVH24_038633</name>
</gene>
<dbReference type="GO" id="GO:0016020">
    <property type="term" value="C:membrane"/>
    <property type="evidence" value="ECO:0007669"/>
    <property type="project" value="UniProtKB-SubCell"/>
</dbReference>
<evidence type="ECO:0000313" key="20">
    <source>
        <dbReference type="EMBL" id="RXI04359.1"/>
    </source>
</evidence>
<organism evidence="20 21">
    <name type="scientific">Malus domestica</name>
    <name type="common">Apple</name>
    <name type="synonym">Pyrus malus</name>
    <dbReference type="NCBI Taxonomy" id="3750"/>
    <lineage>
        <taxon>Eukaryota</taxon>
        <taxon>Viridiplantae</taxon>
        <taxon>Streptophyta</taxon>
        <taxon>Embryophyta</taxon>
        <taxon>Tracheophyta</taxon>
        <taxon>Spermatophyta</taxon>
        <taxon>Magnoliopsida</taxon>
        <taxon>eudicotyledons</taxon>
        <taxon>Gunneridae</taxon>
        <taxon>Pentapetalae</taxon>
        <taxon>rosids</taxon>
        <taxon>fabids</taxon>
        <taxon>Rosales</taxon>
        <taxon>Rosaceae</taxon>
        <taxon>Amygdaloideae</taxon>
        <taxon>Maleae</taxon>
        <taxon>Malus</taxon>
    </lineage>
</organism>
<dbReference type="GO" id="GO:0006508">
    <property type="term" value="P:proteolysis"/>
    <property type="evidence" value="ECO:0007669"/>
    <property type="project" value="UniProtKB-KW"/>
</dbReference>
<evidence type="ECO:0000256" key="6">
    <source>
        <dbReference type="ARBA" id="ARBA00022614"/>
    </source>
</evidence>
<evidence type="ECO:0000256" key="7">
    <source>
        <dbReference type="ARBA" id="ARBA00022670"/>
    </source>
</evidence>
<evidence type="ECO:0000259" key="17">
    <source>
        <dbReference type="Pfam" id="PF01694"/>
    </source>
</evidence>
<evidence type="ECO:0000259" key="18">
    <source>
        <dbReference type="Pfam" id="PF08263"/>
    </source>
</evidence>
<comment type="similarity">
    <text evidence="5">Belongs to the RLP family.</text>
</comment>
<evidence type="ECO:0000256" key="2">
    <source>
        <dbReference type="ARBA" id="ARBA00004141"/>
    </source>
</evidence>
<keyword evidence="9" id="KW-0732">Signal</keyword>
<dbReference type="Pfam" id="PF08263">
    <property type="entry name" value="LRRNT_2"/>
    <property type="match status" value="1"/>
</dbReference>
<keyword evidence="8 16" id="KW-0812">Transmembrane</keyword>
<evidence type="ECO:0000256" key="8">
    <source>
        <dbReference type="ARBA" id="ARBA00022692"/>
    </source>
</evidence>
<dbReference type="FunFam" id="1.20.1540.10:FF:000019">
    <property type="entry name" value="RHOMBOID-like protein"/>
    <property type="match status" value="1"/>
</dbReference>
<comment type="function">
    <text evidence="16">Serine protease involved in intramembrane proteolysis.</text>
</comment>
<evidence type="ECO:0000256" key="1">
    <source>
        <dbReference type="ARBA" id="ARBA00000156"/>
    </source>
</evidence>
<evidence type="ECO:0000256" key="11">
    <source>
        <dbReference type="ARBA" id="ARBA00022801"/>
    </source>
</evidence>
<keyword evidence="11 16" id="KW-0378">Hydrolase</keyword>
<dbReference type="PANTHER" id="PTHR22936">
    <property type="entry name" value="RHOMBOID-RELATED"/>
    <property type="match status" value="1"/>
</dbReference>
<comment type="caution">
    <text evidence="20">The sequence shown here is derived from an EMBL/GenBank/DDBJ whole genome shotgun (WGS) entry which is preliminary data.</text>
</comment>
<dbReference type="PANTHER" id="PTHR22936:SF77">
    <property type="entry name" value="RHOMBOID-LIKE PROTEIN 1"/>
    <property type="match status" value="1"/>
</dbReference>
<dbReference type="InterPro" id="IPR002610">
    <property type="entry name" value="Peptidase_S54_rhomboid-like"/>
</dbReference>
<dbReference type="EC" id="3.4.21.105" evidence="16"/>
<keyword evidence="12 16" id="KW-0720">Serine protease</keyword>
<feature type="transmembrane region" description="Helical" evidence="16">
    <location>
        <begin position="309"/>
        <end position="326"/>
    </location>
</feature>
<dbReference type="GO" id="GO:0004252">
    <property type="term" value="F:serine-type endopeptidase activity"/>
    <property type="evidence" value="ECO:0007669"/>
    <property type="project" value="InterPro"/>
</dbReference>
<keyword evidence="14 16" id="KW-0472">Membrane</keyword>
<dbReference type="InterPro" id="IPR013210">
    <property type="entry name" value="LRR_N_plant-typ"/>
</dbReference>
<name>A0A498K7V8_MALDO</name>
<feature type="transmembrane region" description="Helical" evidence="16">
    <location>
        <begin position="236"/>
        <end position="255"/>
    </location>
</feature>
<evidence type="ECO:0000256" key="16">
    <source>
        <dbReference type="RuleBase" id="RU362115"/>
    </source>
</evidence>
<keyword evidence="10" id="KW-0677">Repeat</keyword>
<keyword evidence="6" id="KW-0433">Leucine-rich repeat</keyword>
<evidence type="ECO:0000256" key="4">
    <source>
        <dbReference type="ARBA" id="ARBA00009045"/>
    </source>
</evidence>
<dbReference type="Proteomes" id="UP000290289">
    <property type="component" value="Chromosome 3"/>
</dbReference>
<evidence type="ECO:0000256" key="13">
    <source>
        <dbReference type="ARBA" id="ARBA00022989"/>
    </source>
</evidence>
<evidence type="ECO:0000256" key="15">
    <source>
        <dbReference type="ARBA" id="ARBA00023180"/>
    </source>
</evidence>
<keyword evidence="15" id="KW-0325">Glycoprotein</keyword>
<dbReference type="Gene3D" id="1.20.1540.10">
    <property type="entry name" value="Rhomboid-like"/>
    <property type="match status" value="1"/>
</dbReference>
<dbReference type="EMBL" id="RDQH01000329">
    <property type="protein sequence ID" value="RXI04359.1"/>
    <property type="molecule type" value="Genomic_DNA"/>
</dbReference>
<dbReference type="Pfam" id="PF23598">
    <property type="entry name" value="LRR_14"/>
    <property type="match status" value="1"/>
</dbReference>
<feature type="transmembrane region" description="Helical" evidence="16">
    <location>
        <begin position="261"/>
        <end position="279"/>
    </location>
</feature>
<evidence type="ECO:0000256" key="5">
    <source>
        <dbReference type="ARBA" id="ARBA00009592"/>
    </source>
</evidence>
<evidence type="ECO:0000313" key="21">
    <source>
        <dbReference type="Proteomes" id="UP000290289"/>
    </source>
</evidence>
<keyword evidence="7 16" id="KW-0645">Protease</keyword>